<gene>
    <name evidence="2" type="ORF">EP51_17790</name>
</gene>
<name>A0A076EKX4_RHOOP</name>
<evidence type="ECO:0000313" key="3">
    <source>
        <dbReference type="Proteomes" id="UP000028488"/>
    </source>
</evidence>
<evidence type="ECO:0000313" key="2">
    <source>
        <dbReference type="EMBL" id="AII06361.1"/>
    </source>
</evidence>
<proteinExistence type="predicted"/>
<feature type="domain" description="NAD-dependent epimerase/dehydratase" evidence="1">
    <location>
        <begin position="3"/>
        <end position="225"/>
    </location>
</feature>
<dbReference type="GO" id="GO:0004029">
    <property type="term" value="F:aldehyde dehydrogenase (NAD+) activity"/>
    <property type="evidence" value="ECO:0007669"/>
    <property type="project" value="TreeGrafter"/>
</dbReference>
<accession>A0A076EKX4</accession>
<dbReference type="EMBL" id="CP008947">
    <property type="protein sequence ID" value="AII06361.1"/>
    <property type="molecule type" value="Genomic_DNA"/>
</dbReference>
<dbReference type="InterPro" id="IPR051783">
    <property type="entry name" value="NAD(P)-dependent_oxidoreduct"/>
</dbReference>
<evidence type="ECO:0000259" key="1">
    <source>
        <dbReference type="Pfam" id="PF01370"/>
    </source>
</evidence>
<dbReference type="Proteomes" id="UP000028488">
    <property type="component" value="Chromosome"/>
</dbReference>
<dbReference type="Gene3D" id="3.40.50.720">
    <property type="entry name" value="NAD(P)-binding Rossmann-like Domain"/>
    <property type="match status" value="1"/>
</dbReference>
<dbReference type="Pfam" id="PF01370">
    <property type="entry name" value="Epimerase"/>
    <property type="match status" value="1"/>
</dbReference>
<dbReference type="eggNOG" id="COG0451">
    <property type="taxonomic scope" value="Bacteria"/>
</dbReference>
<dbReference type="GO" id="GO:0005737">
    <property type="term" value="C:cytoplasm"/>
    <property type="evidence" value="ECO:0007669"/>
    <property type="project" value="TreeGrafter"/>
</dbReference>
<dbReference type="AlphaFoldDB" id="A0A076EKX4"/>
<protein>
    <submittedName>
        <fullName evidence="2">Epimerase</fullName>
    </submittedName>
</protein>
<sequence>MKVAVTGAAGFVGNNLLNLLVEAGHEVTAIDRVRSRYAPEYGVTWVNADVLDVESMKRALEGAEVVYHLVAMITLAQKDDLAWTVNTKGVRTVAEAALAVGVRRMVHCSSVHSFDQASCGGTLDENSPRSVDASIPVYDRSKWAGEIELREVVEAGLDAVICNPTGVYGPVDYGLSRVNALLRNAARGRVPAAVQGGFDFVDVRDVAAGLIAAGEKGRTGENYLISGHMLGMHDAVRRAARAAGRRGPLYSFPLGVIERVLPIAEPIGTRFGSDVLSRSAMAALLAAPVIDGSKARSELGYVPRPADETIRDFVGFLVTSGQLSRGGQFSPVASSL</sequence>
<dbReference type="PANTHER" id="PTHR48079">
    <property type="entry name" value="PROTEIN YEEZ"/>
    <property type="match status" value="1"/>
</dbReference>
<dbReference type="PANTHER" id="PTHR48079:SF6">
    <property type="entry name" value="NAD(P)-BINDING DOMAIN-CONTAINING PROTEIN-RELATED"/>
    <property type="match status" value="1"/>
</dbReference>
<dbReference type="InterPro" id="IPR001509">
    <property type="entry name" value="Epimerase_deHydtase"/>
</dbReference>
<organism evidence="2 3">
    <name type="scientific">Rhodococcus opacus</name>
    <name type="common">Nocardia opaca</name>
    <dbReference type="NCBI Taxonomy" id="37919"/>
    <lineage>
        <taxon>Bacteria</taxon>
        <taxon>Bacillati</taxon>
        <taxon>Actinomycetota</taxon>
        <taxon>Actinomycetes</taxon>
        <taxon>Mycobacteriales</taxon>
        <taxon>Nocardiaceae</taxon>
        <taxon>Rhodococcus</taxon>
    </lineage>
</organism>
<dbReference type="InterPro" id="IPR036291">
    <property type="entry name" value="NAD(P)-bd_dom_sf"/>
</dbReference>
<dbReference type="SUPFAM" id="SSF51735">
    <property type="entry name" value="NAD(P)-binding Rossmann-fold domains"/>
    <property type="match status" value="1"/>
</dbReference>
<dbReference type="RefSeq" id="WP_128639987.1">
    <property type="nucleotide sequence ID" value="NZ_CP008947.1"/>
</dbReference>
<reference evidence="2 3" key="1">
    <citation type="submission" date="2014-07" db="EMBL/GenBank/DDBJ databases">
        <title>Genome Sequence of Rhodococcus opacus Strain R7, a Biodegrader of Mono- and Polycyclic Aromatic Hydrocarbons.</title>
        <authorList>
            <person name="Di Gennaro P."/>
            <person name="Zampolli J."/>
            <person name="Presti I."/>
            <person name="Cappelletti M."/>
            <person name="D'Ursi P."/>
            <person name="Orro A."/>
            <person name="Mezzelani A."/>
            <person name="Milanesi L."/>
        </authorList>
    </citation>
    <scope>NUCLEOTIDE SEQUENCE [LARGE SCALE GENOMIC DNA]</scope>
    <source>
        <strain evidence="2 3">R7</strain>
    </source>
</reference>